<organism evidence="1 2">
    <name type="scientific">Neolewinella aurantiaca</name>
    <dbReference type="NCBI Taxonomy" id="2602767"/>
    <lineage>
        <taxon>Bacteria</taxon>
        <taxon>Pseudomonadati</taxon>
        <taxon>Bacteroidota</taxon>
        <taxon>Saprospiria</taxon>
        <taxon>Saprospirales</taxon>
        <taxon>Lewinellaceae</taxon>
        <taxon>Neolewinella</taxon>
    </lineage>
</organism>
<name>A0A5C7FSX0_9BACT</name>
<gene>
    <name evidence="1" type="ORF">FUA23_10425</name>
</gene>
<accession>A0A5C7FSX0</accession>
<reference evidence="1 2" key="1">
    <citation type="submission" date="2019-08" db="EMBL/GenBank/DDBJ databases">
        <title>Lewinella sp. strain SSH13 Genome sequencing and assembly.</title>
        <authorList>
            <person name="Kim I."/>
        </authorList>
    </citation>
    <scope>NUCLEOTIDE SEQUENCE [LARGE SCALE GENOMIC DNA]</scope>
    <source>
        <strain evidence="1 2">SSH13</strain>
    </source>
</reference>
<evidence type="ECO:0000313" key="1">
    <source>
        <dbReference type="EMBL" id="TXF89375.1"/>
    </source>
</evidence>
<dbReference type="Proteomes" id="UP000321907">
    <property type="component" value="Unassembled WGS sequence"/>
</dbReference>
<keyword evidence="2" id="KW-1185">Reference proteome</keyword>
<dbReference type="RefSeq" id="WP_147930685.1">
    <property type="nucleotide sequence ID" value="NZ_VOXD01000014.1"/>
</dbReference>
<dbReference type="EMBL" id="VOXD01000014">
    <property type="protein sequence ID" value="TXF89375.1"/>
    <property type="molecule type" value="Genomic_DNA"/>
</dbReference>
<protein>
    <submittedName>
        <fullName evidence="1">Uncharacterized protein</fullName>
    </submittedName>
</protein>
<evidence type="ECO:0000313" key="2">
    <source>
        <dbReference type="Proteomes" id="UP000321907"/>
    </source>
</evidence>
<proteinExistence type="predicted"/>
<comment type="caution">
    <text evidence="1">The sequence shown here is derived from an EMBL/GenBank/DDBJ whole genome shotgun (WGS) entry which is preliminary data.</text>
</comment>
<dbReference type="AlphaFoldDB" id="A0A5C7FSX0"/>
<sequence>MLTASCIDDDLQDLSCDAQSFSQVPGTWGSPKFISSASSCYQDECVAMNFELNSDLSYSLAYTITNSQTDSVLRTKVDQGTFEFECLQAGKLSGRYSSVSYVEGLLTLNSDSLERVEWALSANGIEGLIIQPEYLGFTHDAYVMLARQ</sequence>